<dbReference type="EMBL" id="CP120682">
    <property type="protein sequence ID" value="WKN37721.1"/>
    <property type="molecule type" value="Genomic_DNA"/>
</dbReference>
<name>A0AA49JEU0_9BACT</name>
<feature type="repeat" description="TPR" evidence="3">
    <location>
        <begin position="139"/>
        <end position="172"/>
    </location>
</feature>
<evidence type="ECO:0000256" key="4">
    <source>
        <dbReference type="SAM" id="SignalP"/>
    </source>
</evidence>
<reference evidence="5" key="2">
    <citation type="journal article" date="2024" name="Antonie Van Leeuwenhoek">
        <title>Roseihalotalea indica gen. nov., sp. nov., a halophilic Bacteroidetes from mesopelagic Southwest Indian Ocean with higher carbohydrate metabolic potential.</title>
        <authorList>
            <person name="Chen B."/>
            <person name="Zhang M."/>
            <person name="Lin D."/>
            <person name="Ye J."/>
            <person name="Tang K."/>
        </authorList>
    </citation>
    <scope>NUCLEOTIDE SEQUENCE</scope>
    <source>
        <strain evidence="5">TK19036</strain>
    </source>
</reference>
<reference evidence="5" key="1">
    <citation type="journal article" date="2023" name="Comput. Struct. Biotechnol. J.">
        <title>Discovery of a novel marine Bacteroidetes with a rich repertoire of carbohydrate-active enzymes.</title>
        <authorList>
            <person name="Chen B."/>
            <person name="Liu G."/>
            <person name="Chen Q."/>
            <person name="Wang H."/>
            <person name="Liu L."/>
            <person name="Tang K."/>
        </authorList>
    </citation>
    <scope>NUCLEOTIDE SEQUENCE</scope>
    <source>
        <strain evidence="5">TK19036</strain>
    </source>
</reference>
<keyword evidence="1" id="KW-0677">Repeat</keyword>
<dbReference type="Gene3D" id="1.25.40.10">
    <property type="entry name" value="Tetratricopeptide repeat domain"/>
    <property type="match status" value="2"/>
</dbReference>
<sequence length="216" mass="24776">MFKIFSLIFCVYLLVEFSAYAQEDVITMDNEANGLNNQGYEALEQGNYEQAKDLLWQAIARDSSVAAYYENLALACQRSNDQAGLLKCYATAKKNIPDNPQIFYYSGDALQNASRYKEAIQDYDRAIALSQNDEPPLLHLYYFNRGNSYLKLKQFQKAVENYNQSLKILPQHAPSYANRGMARYNLKNRDGACSDWQSAYDNGYEPASTYQKKFCQ</sequence>
<evidence type="ECO:0000256" key="3">
    <source>
        <dbReference type="PROSITE-ProRule" id="PRU00339"/>
    </source>
</evidence>
<protein>
    <submittedName>
        <fullName evidence="5">Tetratricopeptide repeat protein</fullName>
    </submittedName>
</protein>
<dbReference type="Pfam" id="PF13432">
    <property type="entry name" value="TPR_16"/>
    <property type="match status" value="2"/>
</dbReference>
<dbReference type="SUPFAM" id="SSF48452">
    <property type="entry name" value="TPR-like"/>
    <property type="match status" value="1"/>
</dbReference>
<dbReference type="GO" id="GO:0009279">
    <property type="term" value="C:cell outer membrane"/>
    <property type="evidence" value="ECO:0007669"/>
    <property type="project" value="TreeGrafter"/>
</dbReference>
<dbReference type="InterPro" id="IPR011990">
    <property type="entry name" value="TPR-like_helical_dom_sf"/>
</dbReference>
<dbReference type="InterPro" id="IPR019734">
    <property type="entry name" value="TPR_rpt"/>
</dbReference>
<organism evidence="5">
    <name type="scientific">Roseihalotalea indica</name>
    <dbReference type="NCBI Taxonomy" id="2867963"/>
    <lineage>
        <taxon>Bacteria</taxon>
        <taxon>Pseudomonadati</taxon>
        <taxon>Bacteroidota</taxon>
        <taxon>Cytophagia</taxon>
        <taxon>Cytophagales</taxon>
        <taxon>Catalimonadaceae</taxon>
        <taxon>Roseihalotalea</taxon>
    </lineage>
</organism>
<evidence type="ECO:0000313" key="5">
    <source>
        <dbReference type="EMBL" id="WKN37721.1"/>
    </source>
</evidence>
<dbReference type="SMART" id="SM00028">
    <property type="entry name" value="TPR"/>
    <property type="match status" value="4"/>
</dbReference>
<keyword evidence="4" id="KW-0732">Signal</keyword>
<dbReference type="GO" id="GO:0046813">
    <property type="term" value="P:receptor-mediated virion attachment to host cell"/>
    <property type="evidence" value="ECO:0007669"/>
    <property type="project" value="TreeGrafter"/>
</dbReference>
<feature type="repeat" description="TPR" evidence="3">
    <location>
        <begin position="100"/>
        <end position="133"/>
    </location>
</feature>
<feature type="signal peptide" evidence="4">
    <location>
        <begin position="1"/>
        <end position="21"/>
    </location>
</feature>
<dbReference type="PANTHER" id="PTHR44858">
    <property type="entry name" value="TETRATRICOPEPTIDE REPEAT PROTEIN 6"/>
    <property type="match status" value="1"/>
</dbReference>
<evidence type="ECO:0000256" key="1">
    <source>
        <dbReference type="ARBA" id="ARBA00022737"/>
    </source>
</evidence>
<dbReference type="PANTHER" id="PTHR44858:SF1">
    <property type="entry name" value="UDP-N-ACETYLGLUCOSAMINE--PEPTIDE N-ACETYLGLUCOSAMINYLTRANSFERASE SPINDLY-RELATED"/>
    <property type="match status" value="1"/>
</dbReference>
<accession>A0AA49JEU0</accession>
<dbReference type="AlphaFoldDB" id="A0AA49JEU0"/>
<dbReference type="InterPro" id="IPR050498">
    <property type="entry name" value="Ycf3"/>
</dbReference>
<feature type="chain" id="PRO_5041375922" evidence="4">
    <location>
        <begin position="22"/>
        <end position="216"/>
    </location>
</feature>
<keyword evidence="2 3" id="KW-0802">TPR repeat</keyword>
<gene>
    <name evidence="5" type="ORF">K4G66_03240</name>
</gene>
<proteinExistence type="predicted"/>
<evidence type="ECO:0000256" key="2">
    <source>
        <dbReference type="ARBA" id="ARBA00022803"/>
    </source>
</evidence>
<dbReference type="PROSITE" id="PS50005">
    <property type="entry name" value="TPR"/>
    <property type="match status" value="2"/>
</dbReference>
<dbReference type="Pfam" id="PF00515">
    <property type="entry name" value="TPR_1"/>
    <property type="match status" value="1"/>
</dbReference>